<accession>A0ACC0WA83</accession>
<dbReference type="EMBL" id="CM047582">
    <property type="protein sequence ID" value="KAI9915013.1"/>
    <property type="molecule type" value="Genomic_DNA"/>
</dbReference>
<keyword evidence="2" id="KW-1185">Reference proteome</keyword>
<organism evidence="1 2">
    <name type="scientific">Peronosclerospora sorghi</name>
    <dbReference type="NCBI Taxonomy" id="230839"/>
    <lineage>
        <taxon>Eukaryota</taxon>
        <taxon>Sar</taxon>
        <taxon>Stramenopiles</taxon>
        <taxon>Oomycota</taxon>
        <taxon>Peronosporomycetes</taxon>
        <taxon>Peronosporales</taxon>
        <taxon>Peronosporaceae</taxon>
        <taxon>Peronosclerospora</taxon>
    </lineage>
</organism>
<proteinExistence type="predicted"/>
<comment type="caution">
    <text evidence="1">The sequence shown here is derived from an EMBL/GenBank/DDBJ whole genome shotgun (WGS) entry which is preliminary data.</text>
</comment>
<gene>
    <name evidence="1" type="ORF">PsorP6_007556</name>
</gene>
<reference evidence="1 2" key="1">
    <citation type="journal article" date="2022" name="bioRxiv">
        <title>The genome of the oomycete Peronosclerospora sorghi, a cosmopolitan pathogen of maize and sorghum, is inflated with dispersed pseudogenes.</title>
        <authorList>
            <person name="Fletcher K."/>
            <person name="Martin F."/>
            <person name="Isakeit T."/>
            <person name="Cavanaugh K."/>
            <person name="Magill C."/>
            <person name="Michelmore R."/>
        </authorList>
    </citation>
    <scope>NUCLEOTIDE SEQUENCE [LARGE SCALE GENOMIC DNA]</scope>
    <source>
        <strain evidence="1">P6</strain>
    </source>
</reference>
<name>A0ACC0WA83_9STRA</name>
<evidence type="ECO:0000313" key="1">
    <source>
        <dbReference type="EMBL" id="KAI9915013.1"/>
    </source>
</evidence>
<dbReference type="Proteomes" id="UP001163321">
    <property type="component" value="Chromosome 3"/>
</dbReference>
<protein>
    <submittedName>
        <fullName evidence="1">Uncharacterized protein</fullName>
    </submittedName>
</protein>
<sequence length="195" mass="23058">MKNVKYPPHEELEKTSLEAFMEMMEYHVSGEAATYMNWKTKRESKSMYMHAYSENSFIGEDMARVFNRTWAMFYDEIQQALLHRRRSKFCILKNLNENMYLTRNIHQFIGRAFHATQCRYAAHKRRPTLSVDDECFMWKFIRRTDAQGGFDISIRGKCGSTSAVAGKRLPMLESYFQLADRESLVIRPIFDFTLA</sequence>
<evidence type="ECO:0000313" key="2">
    <source>
        <dbReference type="Proteomes" id="UP001163321"/>
    </source>
</evidence>